<organism evidence="1 2">
    <name type="scientific">Silvanigrella paludirubra</name>
    <dbReference type="NCBI Taxonomy" id="2499159"/>
    <lineage>
        <taxon>Bacteria</taxon>
        <taxon>Pseudomonadati</taxon>
        <taxon>Bdellovibrionota</taxon>
        <taxon>Oligoflexia</taxon>
        <taxon>Silvanigrellales</taxon>
        <taxon>Silvanigrellaceae</taxon>
        <taxon>Silvanigrella</taxon>
    </lineage>
</organism>
<gene>
    <name evidence="1" type="ORF">GCL60_16655</name>
</gene>
<evidence type="ECO:0000313" key="1">
    <source>
        <dbReference type="EMBL" id="KAB8035860.1"/>
    </source>
</evidence>
<dbReference type="EMBL" id="WFLM01000009">
    <property type="protein sequence ID" value="KAB8035860.1"/>
    <property type="molecule type" value="Genomic_DNA"/>
</dbReference>
<reference evidence="1 2" key="1">
    <citation type="submission" date="2019-10" db="EMBL/GenBank/DDBJ databases">
        <title>New species of Slilvanegrellaceae.</title>
        <authorList>
            <person name="Pitt A."/>
            <person name="Hahn M.W."/>
        </authorList>
    </citation>
    <scope>NUCLEOTIDE SEQUENCE [LARGE SCALE GENOMIC DNA]</scope>
    <source>
        <strain evidence="1 2">SP-Ram-0.45-NSY-1</strain>
    </source>
</reference>
<dbReference type="Proteomes" id="UP000437748">
    <property type="component" value="Unassembled WGS sequence"/>
</dbReference>
<dbReference type="RefSeq" id="WP_153421885.1">
    <property type="nucleotide sequence ID" value="NZ_WFLM01000009.1"/>
</dbReference>
<accession>A0A6N6VQC8</accession>
<sequence>MPIILDRHKGYICTNCSNTICNSSKGIYTCPKCKEVFDSIKNTLHSGNENDYAKISREKILEPNLD</sequence>
<evidence type="ECO:0000313" key="2">
    <source>
        <dbReference type="Proteomes" id="UP000437748"/>
    </source>
</evidence>
<comment type="caution">
    <text evidence="1">The sequence shown here is derived from an EMBL/GenBank/DDBJ whole genome shotgun (WGS) entry which is preliminary data.</text>
</comment>
<dbReference type="AlphaFoldDB" id="A0A6N6VQC8"/>
<name>A0A6N6VQC8_9BACT</name>
<proteinExistence type="predicted"/>
<keyword evidence="2" id="KW-1185">Reference proteome</keyword>
<protein>
    <submittedName>
        <fullName evidence="1">Uncharacterized protein</fullName>
    </submittedName>
</protein>